<dbReference type="RefSeq" id="WP_375791558.1">
    <property type="nucleotide sequence ID" value="NZ_BSUI01000002.1"/>
</dbReference>
<proteinExistence type="predicted"/>
<keyword evidence="3" id="KW-1185">Reference proteome</keyword>
<feature type="domain" description="InsA N-terminal zinc ribbon" evidence="1">
    <location>
        <begin position="6"/>
        <end position="29"/>
    </location>
</feature>
<dbReference type="Proteomes" id="UP000536909">
    <property type="component" value="Unassembled WGS sequence"/>
</dbReference>
<gene>
    <name evidence="2" type="ORF">HNQ10_001551</name>
</gene>
<dbReference type="Pfam" id="PF03811">
    <property type="entry name" value="Zn_ribbon_InsA"/>
    <property type="match status" value="1"/>
</dbReference>
<evidence type="ECO:0000313" key="2">
    <source>
        <dbReference type="EMBL" id="MBB5294730.1"/>
    </source>
</evidence>
<feature type="non-terminal residue" evidence="2">
    <location>
        <position position="29"/>
    </location>
</feature>
<name>A0ABR6MTP9_9DEIO</name>
<accession>A0ABR6MTP9</accession>
<evidence type="ECO:0000313" key="3">
    <source>
        <dbReference type="Proteomes" id="UP000536909"/>
    </source>
</evidence>
<comment type="caution">
    <text evidence="2">The sequence shown here is derived from an EMBL/GenBank/DDBJ whole genome shotgun (WGS) entry which is preliminary data.</text>
</comment>
<organism evidence="2 3">
    <name type="scientific">Deinococcus metallilatus</name>
    <dbReference type="NCBI Taxonomy" id="1211322"/>
    <lineage>
        <taxon>Bacteria</taxon>
        <taxon>Thermotogati</taxon>
        <taxon>Deinococcota</taxon>
        <taxon>Deinococci</taxon>
        <taxon>Deinococcales</taxon>
        <taxon>Deinococcaceae</taxon>
        <taxon>Deinococcus</taxon>
    </lineage>
</organism>
<reference evidence="2 3" key="1">
    <citation type="submission" date="2020-08" db="EMBL/GenBank/DDBJ databases">
        <title>Genomic Encyclopedia of Type Strains, Phase IV (KMG-IV): sequencing the most valuable type-strain genomes for metagenomic binning, comparative biology and taxonomic classification.</title>
        <authorList>
            <person name="Goeker M."/>
        </authorList>
    </citation>
    <scope>NUCLEOTIDE SEQUENCE [LARGE SCALE GENOMIC DNA]</scope>
    <source>
        <strain evidence="2 3">DSM 105434</strain>
    </source>
</reference>
<evidence type="ECO:0000259" key="1">
    <source>
        <dbReference type="Pfam" id="PF03811"/>
    </source>
</evidence>
<protein>
    <submittedName>
        <fullName evidence="2">Transposase-like protein</fullName>
    </submittedName>
</protein>
<dbReference type="EMBL" id="JACHFV010000005">
    <property type="protein sequence ID" value="MBB5294730.1"/>
    <property type="molecule type" value="Genomic_DNA"/>
</dbReference>
<dbReference type="InterPro" id="IPR003220">
    <property type="entry name" value="InsA_N_dom_Znf"/>
</dbReference>
<sequence>MNDPVCPRCHGVHIVKNGQAHTGKQRYLC</sequence>